<proteinExistence type="predicted"/>
<keyword evidence="3" id="KW-1185">Reference proteome</keyword>
<evidence type="ECO:0000256" key="1">
    <source>
        <dbReference type="SAM" id="Phobius"/>
    </source>
</evidence>
<dbReference type="Proteomes" id="UP000290682">
    <property type="component" value="Unassembled WGS sequence"/>
</dbReference>
<reference evidence="2 3" key="1">
    <citation type="submission" date="2018-10" db="EMBL/GenBank/DDBJ databases">
        <title>Draft genome of Fastidiocella sp. strain 375T, a bacterium isolated from a karstic cave dripping water.</title>
        <authorList>
            <person name="Coelho C."/>
            <person name="Verissimo A."/>
            <person name="Tiago I."/>
        </authorList>
    </citation>
    <scope>NUCLEOTIDE SEQUENCE [LARGE SCALE GENOMIC DNA]</scope>
    <source>
        <strain evidence="2 3">CAVE-375</strain>
    </source>
</reference>
<dbReference type="RefSeq" id="WP_129213173.1">
    <property type="nucleotide sequence ID" value="NZ_REGR01000011.1"/>
</dbReference>
<dbReference type="PROSITE" id="PS00409">
    <property type="entry name" value="PROKAR_NTER_METHYL"/>
    <property type="match status" value="1"/>
</dbReference>
<name>A0ABY0FEC1_9NEIS</name>
<sequence length="146" mass="15328">MSSRLAEHGFTLLEVLVVVAMIAVLATSVSLAMAPNPARVLDDEAWRFARVLEAAAEVGEAGRAWTLEWRADGYALADASGASGDKLFAPHSWPEGVAGSVAGVAQKTTLWRGDRAAELHVTLSAGEFTRAVTLSPLGLATVEDAR</sequence>
<dbReference type="NCBIfam" id="TIGR02532">
    <property type="entry name" value="IV_pilin_GFxxxE"/>
    <property type="match status" value="1"/>
</dbReference>
<keyword evidence="1" id="KW-0812">Transmembrane</keyword>
<keyword evidence="1" id="KW-1133">Transmembrane helix</keyword>
<dbReference type="SUPFAM" id="SSF54523">
    <property type="entry name" value="Pili subunits"/>
    <property type="match status" value="1"/>
</dbReference>
<keyword evidence="1" id="KW-0472">Membrane</keyword>
<accession>A0ABY0FEC1</accession>
<dbReference type="InterPro" id="IPR012902">
    <property type="entry name" value="N_methyl_site"/>
</dbReference>
<gene>
    <name evidence="2" type="primary">gspH</name>
    <name evidence="2" type="ORF">EBB06_10685</name>
</gene>
<dbReference type="Pfam" id="PF07963">
    <property type="entry name" value="N_methyl"/>
    <property type="match status" value="1"/>
</dbReference>
<dbReference type="EMBL" id="REGR01000011">
    <property type="protein sequence ID" value="RXZ43224.1"/>
    <property type="molecule type" value="Genomic_DNA"/>
</dbReference>
<organism evidence="2 3">
    <name type="scientific">Crenobacter cavernae</name>
    <dbReference type="NCBI Taxonomy" id="2290923"/>
    <lineage>
        <taxon>Bacteria</taxon>
        <taxon>Pseudomonadati</taxon>
        <taxon>Pseudomonadota</taxon>
        <taxon>Betaproteobacteria</taxon>
        <taxon>Neisseriales</taxon>
        <taxon>Neisseriaceae</taxon>
        <taxon>Crenobacter</taxon>
    </lineage>
</organism>
<evidence type="ECO:0000313" key="3">
    <source>
        <dbReference type="Proteomes" id="UP000290682"/>
    </source>
</evidence>
<feature type="transmembrane region" description="Helical" evidence="1">
    <location>
        <begin position="12"/>
        <end position="34"/>
    </location>
</feature>
<protein>
    <submittedName>
        <fullName evidence="2">Type II secretion system protein GspH</fullName>
    </submittedName>
</protein>
<comment type="caution">
    <text evidence="2">The sequence shown here is derived from an EMBL/GenBank/DDBJ whole genome shotgun (WGS) entry which is preliminary data.</text>
</comment>
<dbReference type="InterPro" id="IPR045584">
    <property type="entry name" value="Pilin-like"/>
</dbReference>
<evidence type="ECO:0000313" key="2">
    <source>
        <dbReference type="EMBL" id="RXZ43224.1"/>
    </source>
</evidence>